<dbReference type="InterPro" id="IPR046848">
    <property type="entry name" value="E_motif"/>
</dbReference>
<dbReference type="AlphaFoldDB" id="A0AAE0DX01"/>
<dbReference type="GO" id="GO:0009451">
    <property type="term" value="P:RNA modification"/>
    <property type="evidence" value="ECO:0007669"/>
    <property type="project" value="InterPro"/>
</dbReference>
<dbReference type="PANTHER" id="PTHR47926:SF342">
    <property type="entry name" value="TETRATRICOPEPTIDE-LIKE HELICAL DOMAIN-CONTAINING PROTEIN-RELATED"/>
    <property type="match status" value="1"/>
</dbReference>
<protein>
    <recommendedName>
        <fullName evidence="3">Pentatricopeptide repeat-containing protein</fullName>
    </recommendedName>
</protein>
<dbReference type="InterPro" id="IPR046960">
    <property type="entry name" value="PPR_At4g14850-like_plant"/>
</dbReference>
<dbReference type="Pfam" id="PF20431">
    <property type="entry name" value="E_motif"/>
    <property type="match status" value="1"/>
</dbReference>
<name>A0AAE0DX01_9ROSI</name>
<organism evidence="1 2">
    <name type="scientific">Dipteronia sinensis</name>
    <dbReference type="NCBI Taxonomy" id="43782"/>
    <lineage>
        <taxon>Eukaryota</taxon>
        <taxon>Viridiplantae</taxon>
        <taxon>Streptophyta</taxon>
        <taxon>Embryophyta</taxon>
        <taxon>Tracheophyta</taxon>
        <taxon>Spermatophyta</taxon>
        <taxon>Magnoliopsida</taxon>
        <taxon>eudicotyledons</taxon>
        <taxon>Gunneridae</taxon>
        <taxon>Pentapetalae</taxon>
        <taxon>rosids</taxon>
        <taxon>malvids</taxon>
        <taxon>Sapindales</taxon>
        <taxon>Sapindaceae</taxon>
        <taxon>Hippocastanoideae</taxon>
        <taxon>Acereae</taxon>
        <taxon>Dipteronia</taxon>
    </lineage>
</organism>
<dbReference type="PANTHER" id="PTHR47926">
    <property type="entry name" value="PENTATRICOPEPTIDE REPEAT-CONTAINING PROTEIN"/>
    <property type="match status" value="1"/>
</dbReference>
<dbReference type="Proteomes" id="UP001281410">
    <property type="component" value="Unassembled WGS sequence"/>
</dbReference>
<gene>
    <name evidence="1" type="ORF">Dsin_025472</name>
</gene>
<evidence type="ECO:0000313" key="2">
    <source>
        <dbReference type="Proteomes" id="UP001281410"/>
    </source>
</evidence>
<keyword evidence="2" id="KW-1185">Reference proteome</keyword>
<dbReference type="GO" id="GO:0003723">
    <property type="term" value="F:RNA binding"/>
    <property type="evidence" value="ECO:0007669"/>
    <property type="project" value="InterPro"/>
</dbReference>
<sequence length="107" mass="12097">MGTDFWRAFLSGCVLHGNVELAELVATKVFELDPEESNQAVLLSNVYASVGRFQDAEALRSSMQKKGFLDDILWILAVSFLFREENAEKTARICSFECRTLPYLRAT</sequence>
<evidence type="ECO:0000313" key="1">
    <source>
        <dbReference type="EMBL" id="KAK3194162.1"/>
    </source>
</evidence>
<evidence type="ECO:0008006" key="3">
    <source>
        <dbReference type="Google" id="ProtNLM"/>
    </source>
</evidence>
<dbReference type="EMBL" id="JANJYJ010000008">
    <property type="protein sequence ID" value="KAK3194162.1"/>
    <property type="molecule type" value="Genomic_DNA"/>
</dbReference>
<comment type="caution">
    <text evidence="1">The sequence shown here is derived from an EMBL/GenBank/DDBJ whole genome shotgun (WGS) entry which is preliminary data.</text>
</comment>
<reference evidence="1" key="1">
    <citation type="journal article" date="2023" name="Plant J.">
        <title>Genome sequences and population genomics provide insights into the demographic history, inbreeding, and mutation load of two 'living fossil' tree species of Dipteronia.</title>
        <authorList>
            <person name="Feng Y."/>
            <person name="Comes H.P."/>
            <person name="Chen J."/>
            <person name="Zhu S."/>
            <person name="Lu R."/>
            <person name="Zhang X."/>
            <person name="Li P."/>
            <person name="Qiu J."/>
            <person name="Olsen K.M."/>
            <person name="Qiu Y."/>
        </authorList>
    </citation>
    <scope>NUCLEOTIDE SEQUENCE</scope>
    <source>
        <strain evidence="1">NBL</strain>
    </source>
</reference>
<accession>A0AAE0DX01</accession>
<proteinExistence type="predicted"/>